<accession>A0A1J5SG71</accession>
<dbReference type="GO" id="GO:0030170">
    <property type="term" value="F:pyridoxal phosphate binding"/>
    <property type="evidence" value="ECO:0007669"/>
    <property type="project" value="InterPro"/>
</dbReference>
<evidence type="ECO:0000256" key="5">
    <source>
        <dbReference type="ARBA" id="ARBA00023239"/>
    </source>
</evidence>
<dbReference type="InterPro" id="IPR002129">
    <property type="entry name" value="PyrdxlP-dep_de-COase"/>
</dbReference>
<dbReference type="NCBIfam" id="NF002748">
    <property type="entry name" value="PRK02769.1"/>
    <property type="match status" value="1"/>
</dbReference>
<dbReference type="PANTHER" id="PTHR46101">
    <property type="match status" value="1"/>
</dbReference>
<evidence type="ECO:0000256" key="4">
    <source>
        <dbReference type="ARBA" id="ARBA00022898"/>
    </source>
</evidence>
<keyword evidence="5 6" id="KW-0456">Lyase</keyword>
<dbReference type="InterPro" id="IPR015421">
    <property type="entry name" value="PyrdxlP-dep_Trfase_major"/>
</dbReference>
<evidence type="ECO:0000256" key="2">
    <source>
        <dbReference type="ARBA" id="ARBA00009533"/>
    </source>
</evidence>
<proteinExistence type="inferred from homology"/>
<dbReference type="SUPFAM" id="SSF53383">
    <property type="entry name" value="PLP-dependent transferases"/>
    <property type="match status" value="1"/>
</dbReference>
<dbReference type="PROSITE" id="PS00392">
    <property type="entry name" value="DDC_GAD_HDC_YDC"/>
    <property type="match status" value="1"/>
</dbReference>
<protein>
    <submittedName>
        <fullName evidence="6">Histidine decarboxylase</fullName>
        <ecNumber evidence="6">4.1.1.22</ecNumber>
    </submittedName>
</protein>
<dbReference type="InterPro" id="IPR021115">
    <property type="entry name" value="Pyridoxal-P_BS"/>
</dbReference>
<evidence type="ECO:0000256" key="3">
    <source>
        <dbReference type="ARBA" id="ARBA00022793"/>
    </source>
</evidence>
<comment type="similarity">
    <text evidence="2">Belongs to the group II decarboxylase family.</text>
</comment>
<gene>
    <name evidence="6" type="primary">hdc</name>
    <name evidence="6" type="ORF">GALL_172330</name>
</gene>
<dbReference type="InterPro" id="IPR051151">
    <property type="entry name" value="Group_II_Decarboxylase"/>
</dbReference>
<evidence type="ECO:0000313" key="6">
    <source>
        <dbReference type="EMBL" id="OIR00708.1"/>
    </source>
</evidence>
<dbReference type="InterPro" id="IPR015424">
    <property type="entry name" value="PyrdxlP-dep_Trfase"/>
</dbReference>
<dbReference type="GO" id="GO:0004398">
    <property type="term" value="F:histidine decarboxylase activity"/>
    <property type="evidence" value="ECO:0007669"/>
    <property type="project" value="UniProtKB-EC"/>
</dbReference>
<dbReference type="EMBL" id="MLJW01000092">
    <property type="protein sequence ID" value="OIR00708.1"/>
    <property type="molecule type" value="Genomic_DNA"/>
</dbReference>
<dbReference type="AlphaFoldDB" id="A0A1J5SG71"/>
<sequence length="374" mass="42572">MQYAKPLTAEDTLELEKLYEKIQSKTATVLGYPVAMDFDYSELYRFLKFPINNIGDPFIESTYGIGTREMEREVLDFFAELFRAEENEWWGYITNGGSEGNMYGLYLAREIFPKAMVYYSESTHYSVQKNLHLLDMPNIAIRTQENGEIDYADLHDTIRMNRNMPVVVFANIGTTMTEARDDVKKIKDIFKDLAIHHCYIHADAALSGAYSPFVDPRPAFDFADGVDSIAVSGHKFMGSPIPCGIVLVKKTHRDRIANSVAYIGTADTTITGSRNGITPLFMWYTIKRYGIEGLKLRTERCLQVAAYAVEELNKIGLHAWRNDNAITVIFSEINKELRLKWQLASDNGNTHLICMPGISKERIDLLIKDIQSKK</sequence>
<dbReference type="GO" id="GO:0019752">
    <property type="term" value="P:carboxylic acid metabolic process"/>
    <property type="evidence" value="ECO:0007669"/>
    <property type="project" value="InterPro"/>
</dbReference>
<organism evidence="6">
    <name type="scientific">mine drainage metagenome</name>
    <dbReference type="NCBI Taxonomy" id="410659"/>
    <lineage>
        <taxon>unclassified sequences</taxon>
        <taxon>metagenomes</taxon>
        <taxon>ecological metagenomes</taxon>
    </lineage>
</organism>
<keyword evidence="4" id="KW-0663">Pyridoxal phosphate</keyword>
<comment type="caution">
    <text evidence="6">The sequence shown here is derived from an EMBL/GenBank/DDBJ whole genome shotgun (WGS) entry which is preliminary data.</text>
</comment>
<dbReference type="EC" id="4.1.1.22" evidence="6"/>
<keyword evidence="3" id="KW-0210">Decarboxylase</keyword>
<reference evidence="6" key="1">
    <citation type="submission" date="2016-10" db="EMBL/GenBank/DDBJ databases">
        <title>Sequence of Gallionella enrichment culture.</title>
        <authorList>
            <person name="Poehlein A."/>
            <person name="Muehling M."/>
            <person name="Daniel R."/>
        </authorList>
    </citation>
    <scope>NUCLEOTIDE SEQUENCE</scope>
</reference>
<comment type="cofactor">
    <cofactor evidence="1">
        <name>pyridoxal 5'-phosphate</name>
        <dbReference type="ChEBI" id="CHEBI:597326"/>
    </cofactor>
</comment>
<name>A0A1J5SG71_9ZZZZ</name>
<dbReference type="Pfam" id="PF00282">
    <property type="entry name" value="Pyridoxal_deC"/>
    <property type="match status" value="1"/>
</dbReference>
<dbReference type="PANTHER" id="PTHR46101:SF2">
    <property type="entry name" value="SERINE DECARBOXYLASE"/>
    <property type="match status" value="1"/>
</dbReference>
<evidence type="ECO:0000256" key="1">
    <source>
        <dbReference type="ARBA" id="ARBA00001933"/>
    </source>
</evidence>
<dbReference type="Gene3D" id="3.40.640.10">
    <property type="entry name" value="Type I PLP-dependent aspartate aminotransferase-like (Major domain)"/>
    <property type="match status" value="1"/>
</dbReference>